<name>A0A372P0Z7_9SPHI</name>
<evidence type="ECO:0000256" key="3">
    <source>
        <dbReference type="ARBA" id="ARBA00022452"/>
    </source>
</evidence>
<feature type="domain" description="Outer membrane protein beta-barrel" evidence="9">
    <location>
        <begin position="382"/>
        <end position="778"/>
    </location>
</feature>
<dbReference type="EMBL" id="QWDC01000001">
    <property type="protein sequence ID" value="RFZ95407.1"/>
    <property type="molecule type" value="Genomic_DNA"/>
</dbReference>
<evidence type="ECO:0000256" key="1">
    <source>
        <dbReference type="ARBA" id="ARBA00004571"/>
    </source>
</evidence>
<dbReference type="SUPFAM" id="SSF49464">
    <property type="entry name" value="Carboxypeptidase regulatory domain-like"/>
    <property type="match status" value="1"/>
</dbReference>
<dbReference type="Proteomes" id="UP000264217">
    <property type="component" value="Unassembled WGS sequence"/>
</dbReference>
<dbReference type="InterPro" id="IPR039426">
    <property type="entry name" value="TonB-dep_rcpt-like"/>
</dbReference>
<evidence type="ECO:0000256" key="4">
    <source>
        <dbReference type="ARBA" id="ARBA00022692"/>
    </source>
</evidence>
<keyword evidence="7" id="KW-0998">Cell outer membrane</keyword>
<dbReference type="PANTHER" id="PTHR30069:SF29">
    <property type="entry name" value="HEMOGLOBIN AND HEMOGLOBIN-HAPTOGLOBIN-BINDING PROTEIN 1-RELATED"/>
    <property type="match status" value="1"/>
</dbReference>
<comment type="caution">
    <text evidence="10">The sequence shown here is derived from an EMBL/GenBank/DDBJ whole genome shotgun (WGS) entry which is preliminary data.</text>
</comment>
<dbReference type="Pfam" id="PF13715">
    <property type="entry name" value="CarbopepD_reg_2"/>
    <property type="match status" value="1"/>
</dbReference>
<organism evidence="10 11">
    <name type="scientific">Mucilaginibacter conchicola</name>
    <dbReference type="NCBI Taxonomy" id="2303333"/>
    <lineage>
        <taxon>Bacteria</taxon>
        <taxon>Pseudomonadati</taxon>
        <taxon>Bacteroidota</taxon>
        <taxon>Sphingobacteriia</taxon>
        <taxon>Sphingobacteriales</taxon>
        <taxon>Sphingobacteriaceae</taxon>
        <taxon>Mucilaginibacter</taxon>
    </lineage>
</organism>
<evidence type="ECO:0000256" key="7">
    <source>
        <dbReference type="ARBA" id="ARBA00023237"/>
    </source>
</evidence>
<feature type="chain" id="PRO_5016606472" evidence="8">
    <location>
        <begin position="21"/>
        <end position="805"/>
    </location>
</feature>
<keyword evidence="6" id="KW-0472">Membrane</keyword>
<protein>
    <submittedName>
        <fullName evidence="10">TonB-dependent receptor</fullName>
    </submittedName>
</protein>
<feature type="signal peptide" evidence="8">
    <location>
        <begin position="1"/>
        <end position="20"/>
    </location>
</feature>
<dbReference type="InterPro" id="IPR041700">
    <property type="entry name" value="OMP_b-brl_3"/>
</dbReference>
<dbReference type="InterPro" id="IPR036942">
    <property type="entry name" value="Beta-barrel_TonB_sf"/>
</dbReference>
<evidence type="ECO:0000256" key="6">
    <source>
        <dbReference type="ARBA" id="ARBA00023136"/>
    </source>
</evidence>
<keyword evidence="10" id="KW-0675">Receptor</keyword>
<dbReference type="Gene3D" id="2.40.170.20">
    <property type="entry name" value="TonB-dependent receptor, beta-barrel domain"/>
    <property type="match status" value="1"/>
</dbReference>
<keyword evidence="2" id="KW-0813">Transport</keyword>
<keyword evidence="5 8" id="KW-0732">Signal</keyword>
<dbReference type="GO" id="GO:0015344">
    <property type="term" value="F:siderophore uptake transmembrane transporter activity"/>
    <property type="evidence" value="ECO:0007669"/>
    <property type="project" value="TreeGrafter"/>
</dbReference>
<dbReference type="Gene3D" id="2.170.130.10">
    <property type="entry name" value="TonB-dependent receptor, plug domain"/>
    <property type="match status" value="1"/>
</dbReference>
<dbReference type="PANTHER" id="PTHR30069">
    <property type="entry name" value="TONB-DEPENDENT OUTER MEMBRANE RECEPTOR"/>
    <property type="match status" value="1"/>
</dbReference>
<dbReference type="SUPFAM" id="SSF56935">
    <property type="entry name" value="Porins"/>
    <property type="match status" value="1"/>
</dbReference>
<evidence type="ECO:0000256" key="2">
    <source>
        <dbReference type="ARBA" id="ARBA00022448"/>
    </source>
</evidence>
<comment type="subcellular location">
    <subcellularLocation>
        <location evidence="1">Cell outer membrane</location>
        <topology evidence="1">Multi-pass membrane protein</topology>
    </subcellularLocation>
</comment>
<sequence>MKKLLLAVLLNCLCVTLSLAQSPVQNISVKGLVIDSAVNKPLGFVTVALTDAASNAPVKSMLSKDDGTFEITGLAQKPYKLALVYMGYATKVIEIPTDKKVVDIGRVLLAPTHNQLKEVSVVATKPLMKQEVDRLSYDVQADPEAKVVTALDMIRKVPLLSVDGNDNIKLRGSGNYKILLNGKESALMARNPSDILKAMPGTNIIKIEVITTPPAKYDAEGLAGIINIITQKKGDEGYNGSFNTNYHTVWGPRANLNFTVKKGKFGVTGYTGVGHRPKRPTKFYNRNDFLEQPQNASVEQDGDRFSTGNNHYFSTELSFEADTLNLFTGTFNYYRNGMENGSTQNTTEVNGSDTTRYTATNDGNSVYKGFDFGLNYQLGFKNNKDQLLTASYKYSDNSSNTLTMVVPGNSTPFRQINLPGGKEHTTQLDYVQPFKKLNIEAGGKMINRINYSKFHTDLRNTDGDYIDNSGQINDFDYHQNIYSAYNSYTLKFEKWTFKAGARYERTEIDANFKTVTNGAQTNTPLDQSFTNVVPSFSMQRSLKNSSLTFGFTQRIQRPGIWQLNPFVDSTNVKFISRGNPELRPAVNNNFELGYSNFAKGSLNISLSYSFANNTVQNLTSVEGTVTTTTYANVGKNKNLGLDVNWQYPITPKFNVNVNAEIMRVWLNGTFNNEFLTNKGYQGHVFTNGNYKFDNGFRVGANVGFDSRYVMLQGIDNYYLGYGFNASKEMLNKKLNISLYVNGPFSKYIKLDFRTRTNSFDNITYNYQNFRAFSLGLNYKFGSLSASIKKNQRGINNDDATGGAKN</sequence>
<dbReference type="GO" id="GO:0009279">
    <property type="term" value="C:cell outer membrane"/>
    <property type="evidence" value="ECO:0007669"/>
    <property type="project" value="UniProtKB-SubCell"/>
</dbReference>
<proteinExistence type="predicted"/>
<dbReference type="InterPro" id="IPR008969">
    <property type="entry name" value="CarboxyPept-like_regulatory"/>
</dbReference>
<evidence type="ECO:0000313" key="11">
    <source>
        <dbReference type="Proteomes" id="UP000264217"/>
    </source>
</evidence>
<dbReference type="RefSeq" id="WP_117390970.1">
    <property type="nucleotide sequence ID" value="NZ_QWDC01000001.1"/>
</dbReference>
<dbReference type="Pfam" id="PF14905">
    <property type="entry name" value="OMP_b-brl_3"/>
    <property type="match status" value="1"/>
</dbReference>
<gene>
    <name evidence="10" type="ORF">D0C36_07750</name>
</gene>
<evidence type="ECO:0000313" key="10">
    <source>
        <dbReference type="EMBL" id="RFZ95407.1"/>
    </source>
</evidence>
<keyword evidence="3" id="KW-1134">Transmembrane beta strand</keyword>
<keyword evidence="11" id="KW-1185">Reference proteome</keyword>
<evidence type="ECO:0000259" key="9">
    <source>
        <dbReference type="Pfam" id="PF14905"/>
    </source>
</evidence>
<reference evidence="10 11" key="1">
    <citation type="submission" date="2018-08" db="EMBL/GenBank/DDBJ databases">
        <title>Mucilaginibacter sp. MYSH2.</title>
        <authorList>
            <person name="Seo T."/>
        </authorList>
    </citation>
    <scope>NUCLEOTIDE SEQUENCE [LARGE SCALE GENOMIC DNA]</scope>
    <source>
        <strain evidence="10 11">MYSH2</strain>
    </source>
</reference>
<dbReference type="InterPro" id="IPR037066">
    <property type="entry name" value="Plug_dom_sf"/>
</dbReference>
<dbReference type="GO" id="GO:0044718">
    <property type="term" value="P:siderophore transmembrane transport"/>
    <property type="evidence" value="ECO:0007669"/>
    <property type="project" value="TreeGrafter"/>
</dbReference>
<keyword evidence="4" id="KW-0812">Transmembrane</keyword>
<evidence type="ECO:0000256" key="8">
    <source>
        <dbReference type="SAM" id="SignalP"/>
    </source>
</evidence>
<dbReference type="AlphaFoldDB" id="A0A372P0Z7"/>
<evidence type="ECO:0000256" key="5">
    <source>
        <dbReference type="ARBA" id="ARBA00022729"/>
    </source>
</evidence>
<accession>A0A372P0Z7</accession>
<dbReference type="OrthoDB" id="606851at2"/>